<sequence length="36" mass="4093">MDGWMDGLSFCKVPTFCSHSTITLGNPIFWLLYLTP</sequence>
<organism evidence="1">
    <name type="scientific">Anguilla anguilla</name>
    <name type="common">European freshwater eel</name>
    <name type="synonym">Muraena anguilla</name>
    <dbReference type="NCBI Taxonomy" id="7936"/>
    <lineage>
        <taxon>Eukaryota</taxon>
        <taxon>Metazoa</taxon>
        <taxon>Chordata</taxon>
        <taxon>Craniata</taxon>
        <taxon>Vertebrata</taxon>
        <taxon>Euteleostomi</taxon>
        <taxon>Actinopterygii</taxon>
        <taxon>Neopterygii</taxon>
        <taxon>Teleostei</taxon>
        <taxon>Anguilliformes</taxon>
        <taxon>Anguillidae</taxon>
        <taxon>Anguilla</taxon>
    </lineage>
</organism>
<accession>A0A0E9XG71</accession>
<dbReference type="AlphaFoldDB" id="A0A0E9XG71"/>
<reference evidence="1" key="2">
    <citation type="journal article" date="2015" name="Fish Shellfish Immunol.">
        <title>Early steps in the European eel (Anguilla anguilla)-Vibrio vulnificus interaction in the gills: Role of the RtxA13 toxin.</title>
        <authorList>
            <person name="Callol A."/>
            <person name="Pajuelo D."/>
            <person name="Ebbesson L."/>
            <person name="Teles M."/>
            <person name="MacKenzie S."/>
            <person name="Amaro C."/>
        </authorList>
    </citation>
    <scope>NUCLEOTIDE SEQUENCE</scope>
</reference>
<proteinExistence type="predicted"/>
<name>A0A0E9XG71_ANGAN</name>
<protein>
    <submittedName>
        <fullName evidence="1">Uncharacterized protein</fullName>
    </submittedName>
</protein>
<evidence type="ECO:0000313" key="1">
    <source>
        <dbReference type="EMBL" id="JAI01665.1"/>
    </source>
</evidence>
<reference evidence="1" key="1">
    <citation type="submission" date="2014-11" db="EMBL/GenBank/DDBJ databases">
        <authorList>
            <person name="Amaro Gonzalez C."/>
        </authorList>
    </citation>
    <scope>NUCLEOTIDE SEQUENCE</scope>
</reference>
<dbReference type="EMBL" id="GBXM01006913">
    <property type="protein sequence ID" value="JAI01665.1"/>
    <property type="molecule type" value="Transcribed_RNA"/>
</dbReference>